<protein>
    <submittedName>
        <fullName evidence="2">Uncharacterized protein</fullName>
    </submittedName>
</protein>
<dbReference type="Proteomes" id="UP001163850">
    <property type="component" value="Unassembled WGS sequence"/>
</dbReference>
<feature type="region of interest" description="Disordered" evidence="1">
    <location>
        <begin position="40"/>
        <end position="87"/>
    </location>
</feature>
<reference evidence="2" key="1">
    <citation type="submission" date="2022-08" db="EMBL/GenBank/DDBJ databases">
        <authorList>
            <consortium name="DOE Joint Genome Institute"/>
            <person name="Min B."/>
            <person name="Riley R."/>
            <person name="Sierra-Patev S."/>
            <person name="Naranjo-Ortiz M."/>
            <person name="Looney B."/>
            <person name="Konkel Z."/>
            <person name="Slot J.C."/>
            <person name="Sakamoto Y."/>
            <person name="Steenwyk J.L."/>
            <person name="Rokas A."/>
            <person name="Carro J."/>
            <person name="Camarero S."/>
            <person name="Ferreira P."/>
            <person name="Molpeceres G."/>
            <person name="Ruiz-Duenas F.J."/>
            <person name="Serrano A."/>
            <person name="Henrissat B."/>
            <person name="Drula E."/>
            <person name="Hughes K.W."/>
            <person name="Mata J.L."/>
            <person name="Ishikawa N.K."/>
            <person name="Vargas-Isla R."/>
            <person name="Ushijima S."/>
            <person name="Smith C.A."/>
            <person name="Ahrendt S."/>
            <person name="Andreopoulos W."/>
            <person name="He G."/>
            <person name="Labutti K."/>
            <person name="Lipzen A."/>
            <person name="Ng V."/>
            <person name="Sandor L."/>
            <person name="Barry K."/>
            <person name="Martinez A.T."/>
            <person name="Xiao Y."/>
            <person name="Gibbons J.G."/>
            <person name="Terashima K."/>
            <person name="Hibbett D.S."/>
            <person name="Grigoriev I.V."/>
        </authorList>
    </citation>
    <scope>NUCLEOTIDE SEQUENCE</scope>
    <source>
        <strain evidence="2">TFB7829</strain>
    </source>
</reference>
<accession>A0AA38UM66</accession>
<comment type="caution">
    <text evidence="2">The sequence shown here is derived from an EMBL/GenBank/DDBJ whole genome shotgun (WGS) entry which is preliminary data.</text>
</comment>
<feature type="compositionally biased region" description="Basic and acidic residues" evidence="1">
    <location>
        <begin position="46"/>
        <end position="66"/>
    </location>
</feature>
<proteinExistence type="predicted"/>
<dbReference type="AlphaFoldDB" id="A0AA38UM66"/>
<gene>
    <name evidence="2" type="ORF">F5890DRAFT_1422608</name>
</gene>
<organism evidence="2 3">
    <name type="scientific">Lentinula detonsa</name>
    <dbReference type="NCBI Taxonomy" id="2804962"/>
    <lineage>
        <taxon>Eukaryota</taxon>
        <taxon>Fungi</taxon>
        <taxon>Dikarya</taxon>
        <taxon>Basidiomycota</taxon>
        <taxon>Agaricomycotina</taxon>
        <taxon>Agaricomycetes</taxon>
        <taxon>Agaricomycetidae</taxon>
        <taxon>Agaricales</taxon>
        <taxon>Marasmiineae</taxon>
        <taxon>Omphalotaceae</taxon>
        <taxon>Lentinula</taxon>
    </lineage>
</organism>
<sequence length="248" mass="29439">MSSESPRTCTTKKCHNRLLPITTYKWSTCEKCQNLDWERKQKKRARENIQKREREEDEHPPSRDSSHLSPQHLHRDGAEGDDDNGLYKRYPDAETLFMELRKHAKQIHVEFAAEYTMPLDLVVSDKAQVQMIQSEVWKITGYRFTVHEHRQMETGHKTLFWCSQDAEQKKNSRKREDEHVQNRDTVGMRRFPCQSKLTITSKNLNKYDESIKLVSIHIRHHHKHVPYYDVSMPEEAAEIIRDNIITST</sequence>
<evidence type="ECO:0000313" key="3">
    <source>
        <dbReference type="Proteomes" id="UP001163850"/>
    </source>
</evidence>
<feature type="non-terminal residue" evidence="2">
    <location>
        <position position="1"/>
    </location>
</feature>
<name>A0AA38UM66_9AGAR</name>
<dbReference type="EMBL" id="MU803207">
    <property type="protein sequence ID" value="KAJ3978431.1"/>
    <property type="molecule type" value="Genomic_DNA"/>
</dbReference>
<evidence type="ECO:0000256" key="1">
    <source>
        <dbReference type="SAM" id="MobiDB-lite"/>
    </source>
</evidence>
<evidence type="ECO:0000313" key="2">
    <source>
        <dbReference type="EMBL" id="KAJ3978431.1"/>
    </source>
</evidence>